<proteinExistence type="predicted"/>
<gene>
    <name evidence="1" type="ORF">HICCMSTLAB_LOCUS1639</name>
</gene>
<dbReference type="EMBL" id="CAJNRD030001116">
    <property type="protein sequence ID" value="CAG5075485.1"/>
    <property type="molecule type" value="Genomic_DNA"/>
</dbReference>
<evidence type="ECO:0000313" key="2">
    <source>
        <dbReference type="Proteomes" id="UP000786811"/>
    </source>
</evidence>
<reference evidence="1" key="1">
    <citation type="submission" date="2021-04" db="EMBL/GenBank/DDBJ databases">
        <authorList>
            <person name="Chebbi M.A.C M."/>
        </authorList>
    </citation>
    <scope>NUCLEOTIDE SEQUENCE</scope>
</reference>
<dbReference type="OrthoDB" id="7699669at2759"/>
<accession>A0A8J2EDQ2</accession>
<sequence>MLRFRHNRILLQDFNLLTLVDNSFIVTAVRTWNQLPEEIVTIADYNEFRSKCYKFFVDKDL</sequence>
<evidence type="ECO:0000313" key="1">
    <source>
        <dbReference type="EMBL" id="CAG5075485.1"/>
    </source>
</evidence>
<protein>
    <submittedName>
        <fullName evidence="1">Uncharacterized protein</fullName>
    </submittedName>
</protein>
<dbReference type="AlphaFoldDB" id="A0A8J2EDQ2"/>
<name>A0A8J2EDQ2_COTCN</name>
<keyword evidence="2" id="KW-1185">Reference proteome</keyword>
<comment type="caution">
    <text evidence="1">The sequence shown here is derived from an EMBL/GenBank/DDBJ whole genome shotgun (WGS) entry which is preliminary data.</text>
</comment>
<organism evidence="1 2">
    <name type="scientific">Cotesia congregata</name>
    <name type="common">Parasitoid wasp</name>
    <name type="synonym">Apanteles congregatus</name>
    <dbReference type="NCBI Taxonomy" id="51543"/>
    <lineage>
        <taxon>Eukaryota</taxon>
        <taxon>Metazoa</taxon>
        <taxon>Ecdysozoa</taxon>
        <taxon>Arthropoda</taxon>
        <taxon>Hexapoda</taxon>
        <taxon>Insecta</taxon>
        <taxon>Pterygota</taxon>
        <taxon>Neoptera</taxon>
        <taxon>Endopterygota</taxon>
        <taxon>Hymenoptera</taxon>
        <taxon>Apocrita</taxon>
        <taxon>Ichneumonoidea</taxon>
        <taxon>Braconidae</taxon>
        <taxon>Microgastrinae</taxon>
        <taxon>Cotesia</taxon>
    </lineage>
</organism>
<dbReference type="Proteomes" id="UP000786811">
    <property type="component" value="Unassembled WGS sequence"/>
</dbReference>